<dbReference type="InterPro" id="IPR036291">
    <property type="entry name" value="NAD(P)-bd_dom_sf"/>
</dbReference>
<dbReference type="Proteomes" id="UP000037751">
    <property type="component" value="Unassembled WGS sequence"/>
</dbReference>
<reference evidence="2 3" key="1">
    <citation type="submission" date="2015-07" db="EMBL/GenBank/DDBJ databases">
        <title>Draft Genome Sequence of Malassezia furfur CBS1878 and Malassezia pachydermatis CBS1879.</title>
        <authorList>
            <person name="Triana S."/>
            <person name="Ohm R."/>
            <person name="Gonzalez A."/>
            <person name="DeCock H."/>
            <person name="Restrepo S."/>
            <person name="Celis A."/>
        </authorList>
    </citation>
    <scope>NUCLEOTIDE SEQUENCE [LARGE SCALE GENOMIC DNA]</scope>
    <source>
        <strain evidence="2 3">CBS 1879</strain>
    </source>
</reference>
<dbReference type="AlphaFoldDB" id="A0A0M8MLJ1"/>
<comment type="caution">
    <text evidence="2">The sequence shown here is derived from an EMBL/GenBank/DDBJ whole genome shotgun (WGS) entry which is preliminary data.</text>
</comment>
<protein>
    <submittedName>
        <fullName evidence="2">Uncharacterized protein</fullName>
    </submittedName>
</protein>
<name>A0A0M8MLJ1_9BASI</name>
<dbReference type="EMBL" id="LGAV01000011">
    <property type="protein sequence ID" value="KOS12537.1"/>
    <property type="molecule type" value="Genomic_DNA"/>
</dbReference>
<organism evidence="2 3">
    <name type="scientific">Malassezia pachydermatis</name>
    <dbReference type="NCBI Taxonomy" id="77020"/>
    <lineage>
        <taxon>Eukaryota</taxon>
        <taxon>Fungi</taxon>
        <taxon>Dikarya</taxon>
        <taxon>Basidiomycota</taxon>
        <taxon>Ustilaginomycotina</taxon>
        <taxon>Malasseziomycetes</taxon>
        <taxon>Malasseziales</taxon>
        <taxon>Malasseziaceae</taxon>
        <taxon>Malassezia</taxon>
    </lineage>
</organism>
<dbReference type="SUPFAM" id="SSF51735">
    <property type="entry name" value="NAD(P)-binding Rossmann-fold domains"/>
    <property type="match status" value="1"/>
</dbReference>
<evidence type="ECO:0000256" key="1">
    <source>
        <dbReference type="SAM" id="MobiDB-lite"/>
    </source>
</evidence>
<dbReference type="Gene3D" id="3.40.50.720">
    <property type="entry name" value="NAD(P)-binding Rossmann-like Domain"/>
    <property type="match status" value="1"/>
</dbReference>
<dbReference type="GeneID" id="28729202"/>
<dbReference type="VEuPathDB" id="FungiDB:Malapachy_2840"/>
<feature type="region of interest" description="Disordered" evidence="1">
    <location>
        <begin position="423"/>
        <end position="448"/>
    </location>
</feature>
<dbReference type="OrthoDB" id="5308060at2759"/>
<dbReference type="STRING" id="77020.A0A0M8MLJ1"/>
<dbReference type="RefSeq" id="XP_017990169.1">
    <property type="nucleotide sequence ID" value="XM_018137326.1"/>
</dbReference>
<gene>
    <name evidence="2" type="ORF">Malapachy_2840</name>
</gene>
<evidence type="ECO:0000313" key="3">
    <source>
        <dbReference type="Proteomes" id="UP000037751"/>
    </source>
</evidence>
<accession>A0A0M8MLJ1</accession>
<proteinExistence type="predicted"/>
<evidence type="ECO:0000313" key="2">
    <source>
        <dbReference type="EMBL" id="KOS12537.1"/>
    </source>
</evidence>
<feature type="compositionally biased region" description="Basic and acidic residues" evidence="1">
    <location>
        <begin position="423"/>
        <end position="437"/>
    </location>
</feature>
<sequence>MDDASVHTAAAWVRDTTSRLWAWGRTQAHQLTESLNEYGPPTALEHARSYIASSLDQLPSWTASTTPPPPPPPSRRIDTWIASLPAASTMGWALGGATALGLGYVYGPRVYTAWTRPRTPPQGALTTDGTRTQAVIVLGADSPLGRALVLYLAERRLIVLASVASDEARHELERDVPSSSQGYVRVFCFDAGTANENDETQFIHALHSTLCLRFPLTQTGDPYSRPGATIDVLGMINVQSLARNVPQTALDSALHQHVTAPLRTLHRAFGLMTHAPHRMPSTHRPALFLSFISRSDAQVTRPDHGAEALIANAVQTGMDALRREWQASYVSTRTSHSKATPALRPITFTTLQVDTMAPTTSVLSTTANLLLSPPKTVARTYKLYSLSFWRRILSRLSDLGLLLLPTSWVDIIVTTNARFTRYQREASKRRPASKHDPPPPCLRPGSCS</sequence>
<keyword evidence="3" id="KW-1185">Reference proteome</keyword>